<protein>
    <submittedName>
        <fullName evidence="1">Uncharacterized protein</fullName>
    </submittedName>
</protein>
<keyword evidence="2" id="KW-1185">Reference proteome</keyword>
<name>A0A494RA94_9CAUD</name>
<sequence length="35" mass="3952">MKTLHLHAQSLASKFGFMDGDIVSLFCEEIILNQN</sequence>
<evidence type="ECO:0000313" key="2">
    <source>
        <dbReference type="Proteomes" id="UP000294705"/>
    </source>
</evidence>
<reference evidence="1 2" key="1">
    <citation type="submission" date="2018-03" db="EMBL/GenBank/DDBJ databases">
        <title>Genomics characterization of novel bacteriophages specific to non-O157 and O157 Shiga toxin-producing Escherichia coli (STEC) in non-fecal composts.</title>
        <authorList>
            <person name="Liao Y.-T."/>
            <person name="Sun X."/>
            <person name="Quintela I.A."/>
            <person name="Bridges D.F."/>
            <person name="Liu F."/>
            <person name="Zhang Y."/>
            <person name="Salvador A."/>
            <person name="Wu V.C.H."/>
        </authorList>
    </citation>
    <scope>NUCLEOTIDE SEQUENCE [LARGE SCALE GENOMIC DNA]</scope>
</reference>
<dbReference type="Proteomes" id="UP000294705">
    <property type="component" value="Segment"/>
</dbReference>
<accession>A0A494RA94</accession>
<dbReference type="EMBL" id="MH051335">
    <property type="protein sequence ID" value="AVZ45643.1"/>
    <property type="molecule type" value="Genomic_DNA"/>
</dbReference>
<gene>
    <name evidence="1" type="ORF">vBEcoMRo157lw_00098</name>
</gene>
<evidence type="ECO:0000313" key="1">
    <source>
        <dbReference type="EMBL" id="AVZ45643.1"/>
    </source>
</evidence>
<organism evidence="1 2">
    <name type="scientific">Escherichia phage vB_EcoM-Ro157lw</name>
    <dbReference type="NCBI Taxonomy" id="2144177"/>
    <lineage>
        <taxon>Viruses</taxon>
        <taxon>Duplodnaviria</taxon>
        <taxon>Heunggongvirae</taxon>
        <taxon>Uroviricota</taxon>
        <taxon>Caudoviricetes</taxon>
        <taxon>Lindbergviridae</taxon>
        <taxon>Wifcevirus</taxon>
        <taxon>Wifcevirus Ro157lw</taxon>
    </lineage>
</organism>
<proteinExistence type="predicted"/>